<dbReference type="Pfam" id="PF02885">
    <property type="entry name" value="Glycos_trans_3N"/>
    <property type="match status" value="1"/>
</dbReference>
<organism evidence="5 6">
    <name type="scientific">Sulfurimonas xiamenensis</name>
    <dbReference type="NCBI Taxonomy" id="2590021"/>
    <lineage>
        <taxon>Bacteria</taxon>
        <taxon>Pseudomonadati</taxon>
        <taxon>Campylobacterota</taxon>
        <taxon>Epsilonproteobacteria</taxon>
        <taxon>Campylobacterales</taxon>
        <taxon>Sulfurimonadaceae</taxon>
        <taxon>Sulfurimonas</taxon>
    </lineage>
</organism>
<keyword evidence="6" id="KW-1185">Reference proteome</keyword>
<sequence>MDFFKYIHAVGTGAKANRDLTFEESKDMMSQILNQSVYSEQIAAFLLGWRLKPETTQEFRGVVEACDMFIEKTPVANSIELGYPFDGKVNNPFMFPLIAKVLENSALNLVVVGDDLAPAKKGITLKEVATNIKLNKNIYYFDRADFFKEMHNLTDLRMRLGLRTGLNTIEKLTHVGESEYAITGVFHKPFVKKYVEIFAHKYKRLALIQGNEGTPELFSKGRLWIVNGSDVEEFIVDPQYYGINYSKSWEKITLQESLEQTNNPSDGLLKLARLNAAVFLFVAQKASSIDEAYEKLNG</sequence>
<dbReference type="KEGG" id="suln:FJR47_09135"/>
<dbReference type="InterPro" id="IPR017459">
    <property type="entry name" value="Glycosyl_Trfase_fam3_N_dom"/>
</dbReference>
<dbReference type="GO" id="GO:0005829">
    <property type="term" value="C:cytosol"/>
    <property type="evidence" value="ECO:0007669"/>
    <property type="project" value="TreeGrafter"/>
</dbReference>
<feature type="domain" description="Glycosyl transferase family 3 N-terminal" evidence="4">
    <location>
        <begin position="7"/>
        <end position="65"/>
    </location>
</feature>
<dbReference type="Gene3D" id="1.20.970.10">
    <property type="entry name" value="Transferase, Pyrimidine Nucleoside Phosphorylase, Chain C"/>
    <property type="match status" value="1"/>
</dbReference>
<dbReference type="SUPFAM" id="SSF47648">
    <property type="entry name" value="Nucleoside phosphorylase/phosphoribosyltransferase N-terminal domain"/>
    <property type="match status" value="1"/>
</dbReference>
<dbReference type="GO" id="GO:0000162">
    <property type="term" value="P:L-tryptophan biosynthetic process"/>
    <property type="evidence" value="ECO:0007669"/>
    <property type="project" value="InterPro"/>
</dbReference>
<dbReference type="InterPro" id="IPR000312">
    <property type="entry name" value="Glycosyl_Trfase_fam3"/>
</dbReference>
<dbReference type="PANTHER" id="PTHR43285">
    <property type="entry name" value="ANTHRANILATE PHOSPHORIBOSYLTRANSFERASE"/>
    <property type="match status" value="1"/>
</dbReference>
<keyword evidence="1" id="KW-0328">Glycosyltransferase</keyword>
<evidence type="ECO:0000256" key="2">
    <source>
        <dbReference type="ARBA" id="ARBA00022679"/>
    </source>
</evidence>
<evidence type="ECO:0000256" key="1">
    <source>
        <dbReference type="ARBA" id="ARBA00022676"/>
    </source>
</evidence>
<dbReference type="SUPFAM" id="SSF52418">
    <property type="entry name" value="Nucleoside phosphorylase/phosphoribosyltransferase catalytic domain"/>
    <property type="match status" value="1"/>
</dbReference>
<protein>
    <submittedName>
        <fullName evidence="5">Glycosyl transferase</fullName>
    </submittedName>
</protein>
<evidence type="ECO:0000259" key="4">
    <source>
        <dbReference type="Pfam" id="PF02885"/>
    </source>
</evidence>
<evidence type="ECO:0000313" key="5">
    <source>
        <dbReference type="EMBL" id="QFR44072.1"/>
    </source>
</evidence>
<dbReference type="Gene3D" id="3.40.1030.10">
    <property type="entry name" value="Nucleoside phosphorylase/phosphoribosyltransferase catalytic domain"/>
    <property type="match status" value="1"/>
</dbReference>
<dbReference type="Proteomes" id="UP000326061">
    <property type="component" value="Chromosome"/>
</dbReference>
<name>A0AAJ4A566_9BACT</name>
<dbReference type="GO" id="GO:0004048">
    <property type="term" value="F:anthranilate phosphoribosyltransferase activity"/>
    <property type="evidence" value="ECO:0007669"/>
    <property type="project" value="InterPro"/>
</dbReference>
<accession>A0AAJ4A566</accession>
<dbReference type="Pfam" id="PF00591">
    <property type="entry name" value="Glycos_transf_3"/>
    <property type="match status" value="1"/>
</dbReference>
<dbReference type="EMBL" id="CP041166">
    <property type="protein sequence ID" value="QFR44072.1"/>
    <property type="molecule type" value="Genomic_DNA"/>
</dbReference>
<dbReference type="RefSeq" id="WP_152300132.1">
    <property type="nucleotide sequence ID" value="NZ_CP041166.1"/>
</dbReference>
<proteinExistence type="predicted"/>
<dbReference type="InterPro" id="IPR036320">
    <property type="entry name" value="Glycosyl_Trfase_fam3_N_dom_sf"/>
</dbReference>
<dbReference type="PANTHER" id="PTHR43285:SF2">
    <property type="entry name" value="ANTHRANILATE PHOSPHORIBOSYLTRANSFERASE"/>
    <property type="match status" value="1"/>
</dbReference>
<keyword evidence="2 5" id="KW-0808">Transferase</keyword>
<dbReference type="AlphaFoldDB" id="A0AAJ4A566"/>
<evidence type="ECO:0000259" key="3">
    <source>
        <dbReference type="Pfam" id="PF00591"/>
    </source>
</evidence>
<dbReference type="InterPro" id="IPR035902">
    <property type="entry name" value="Nuc_phospho_transferase"/>
</dbReference>
<gene>
    <name evidence="5" type="ORF">FJR47_09135</name>
</gene>
<reference evidence="6" key="1">
    <citation type="submission" date="2019-06" db="EMBL/GenBank/DDBJ databases">
        <title>Sulfurimonas gotlandica sp. nov., a chemoautotrophic and psychrotolerant epsilonproteobacterium isolated from a pelagic redoxcline, and an emended description of the genus Sulfurimonas.</title>
        <authorList>
            <person name="Wang S."/>
            <person name="Jiang L."/>
            <person name="Shao Z."/>
        </authorList>
    </citation>
    <scope>NUCLEOTIDE SEQUENCE [LARGE SCALE GENOMIC DNA]</scope>
    <source>
        <strain evidence="6">1-1N</strain>
    </source>
</reference>
<evidence type="ECO:0000313" key="6">
    <source>
        <dbReference type="Proteomes" id="UP000326061"/>
    </source>
</evidence>
<feature type="domain" description="Glycosyl transferase family 3" evidence="3">
    <location>
        <begin position="145"/>
        <end position="296"/>
    </location>
</feature>
<dbReference type="InterPro" id="IPR005940">
    <property type="entry name" value="Anthranilate_Pribosyl_Tfrase"/>
</dbReference>